<keyword evidence="2" id="KW-0614">Plasmid</keyword>
<organism evidence="2 3">
    <name type="scientific">Azospirillum brasilense</name>
    <dbReference type="NCBI Taxonomy" id="192"/>
    <lineage>
        <taxon>Bacteria</taxon>
        <taxon>Pseudomonadati</taxon>
        <taxon>Pseudomonadota</taxon>
        <taxon>Alphaproteobacteria</taxon>
        <taxon>Rhodospirillales</taxon>
        <taxon>Azospirillaceae</taxon>
        <taxon>Azospirillum</taxon>
    </lineage>
</organism>
<dbReference type="Proteomes" id="UP000215367">
    <property type="component" value="Unassembled WGS sequence"/>
</dbReference>
<sequence>MTRSAAGWPTPPQGQRTRIERVIKFPLPSREREGPTAKRWEGEGTAKDERHDPGTTLTRLSADAIGIR</sequence>
<gene>
    <name evidence="2" type="ORF">CHT98_31030</name>
</gene>
<evidence type="ECO:0000256" key="1">
    <source>
        <dbReference type="SAM" id="MobiDB-lite"/>
    </source>
</evidence>
<evidence type="ECO:0000313" key="3">
    <source>
        <dbReference type="Proteomes" id="UP000215367"/>
    </source>
</evidence>
<protein>
    <submittedName>
        <fullName evidence="2">Uncharacterized protein</fullName>
    </submittedName>
</protein>
<name>A0A235H3Q5_AZOBR</name>
<feature type="compositionally biased region" description="Basic and acidic residues" evidence="1">
    <location>
        <begin position="27"/>
        <end position="53"/>
    </location>
</feature>
<evidence type="ECO:0000313" key="2">
    <source>
        <dbReference type="EMBL" id="OYD80460.1"/>
    </source>
</evidence>
<reference evidence="2 3" key="1">
    <citation type="submission" date="2017-07" db="EMBL/GenBank/DDBJ databases">
        <title>Whole genome sequence of Azospirillum brasilense 2A1, a potential biofertilizer strain.</title>
        <authorList>
            <person name="Fontana C.A."/>
            <person name="Toffoli L.M."/>
            <person name="Salazar S.M."/>
            <person name="Puglisi E."/>
            <person name="Pedraza R."/>
            <person name="Bassi D."/>
            <person name="Cocconcelli P.S."/>
        </authorList>
    </citation>
    <scope>NUCLEOTIDE SEQUENCE [LARGE SCALE GENOMIC DNA]</scope>
    <source>
        <strain evidence="2 3">2A1</strain>
        <plasmid evidence="2">unnamed</plasmid>
    </source>
</reference>
<comment type="caution">
    <text evidence="2">The sequence shown here is derived from an EMBL/GenBank/DDBJ whole genome shotgun (WGS) entry which is preliminary data.</text>
</comment>
<feature type="region of interest" description="Disordered" evidence="1">
    <location>
        <begin position="27"/>
        <end position="68"/>
    </location>
</feature>
<proteinExistence type="predicted"/>
<geneLocation type="plasmid" evidence="2">
    <name>unnamed</name>
</geneLocation>
<dbReference type="AlphaFoldDB" id="A0A235H3Q5"/>
<accession>A0A235H3Q5</accession>
<dbReference type="EMBL" id="NOWT01000055">
    <property type="protein sequence ID" value="OYD80460.1"/>
    <property type="molecule type" value="Genomic_DNA"/>
</dbReference>